<organism evidence="2 3">
    <name type="scientific">Thermofilum pendens (strain DSM 2475 / Hrk 5)</name>
    <dbReference type="NCBI Taxonomy" id="368408"/>
    <lineage>
        <taxon>Archaea</taxon>
        <taxon>Thermoproteota</taxon>
        <taxon>Thermoprotei</taxon>
        <taxon>Thermofilales</taxon>
        <taxon>Thermofilaceae</taxon>
        <taxon>Thermofilum</taxon>
    </lineage>
</organism>
<accession>A1RYE9</accession>
<dbReference type="eggNOG" id="arCOG05489">
    <property type="taxonomic scope" value="Archaea"/>
</dbReference>
<dbReference type="EnsemblBacteria" id="ABL78229">
    <property type="protein sequence ID" value="ABL78229"/>
    <property type="gene ID" value="Tpen_0828"/>
</dbReference>
<evidence type="ECO:0000256" key="1">
    <source>
        <dbReference type="SAM" id="Coils"/>
    </source>
</evidence>
<dbReference type="EMBL" id="CP000505">
    <property type="protein sequence ID" value="ABL78229.1"/>
    <property type="molecule type" value="Genomic_DNA"/>
</dbReference>
<proteinExistence type="predicted"/>
<evidence type="ECO:0000313" key="2">
    <source>
        <dbReference type="EMBL" id="ABL78229.1"/>
    </source>
</evidence>
<evidence type="ECO:0000313" key="3">
    <source>
        <dbReference type="Proteomes" id="UP000000641"/>
    </source>
</evidence>
<dbReference type="GeneID" id="4601831"/>
<protein>
    <submittedName>
        <fullName evidence="2">Uncharacterized protein</fullName>
    </submittedName>
</protein>
<keyword evidence="3" id="KW-1185">Reference proteome</keyword>
<gene>
    <name evidence="2" type="ordered locus">Tpen_0828</name>
</gene>
<dbReference type="AlphaFoldDB" id="A1RYE9"/>
<dbReference type="HOGENOM" id="CLU_1412424_0_0_2"/>
<reference evidence="3" key="1">
    <citation type="journal article" date="2008" name="J. Bacteriol.">
        <title>Genome sequence of Thermofilum pendens reveals an exceptional loss of biosynthetic pathways without genome reduction.</title>
        <authorList>
            <person name="Anderson I."/>
            <person name="Rodriguez J."/>
            <person name="Susanti D."/>
            <person name="Porat I."/>
            <person name="Reich C."/>
            <person name="Ulrich L.E."/>
            <person name="Elkins J.G."/>
            <person name="Mavromatis K."/>
            <person name="Lykidis A."/>
            <person name="Kim E."/>
            <person name="Thompson L.S."/>
            <person name="Nolan M."/>
            <person name="Land M."/>
            <person name="Copeland A."/>
            <person name="Lapidus A."/>
            <person name="Lucas S."/>
            <person name="Detter C."/>
            <person name="Zhulin I.B."/>
            <person name="Olsen G.J."/>
            <person name="Whitman W."/>
            <person name="Mukhopadhyay B."/>
            <person name="Bristow J."/>
            <person name="Kyrpides N."/>
        </authorList>
    </citation>
    <scope>NUCLEOTIDE SEQUENCE [LARGE SCALE GENOMIC DNA]</scope>
    <source>
        <strain evidence="3">DSM 2475 / Hrk 5</strain>
    </source>
</reference>
<dbReference type="STRING" id="368408.Tpen_0828"/>
<dbReference type="RefSeq" id="WP_011752494.1">
    <property type="nucleotide sequence ID" value="NC_008698.1"/>
</dbReference>
<dbReference type="Proteomes" id="UP000000641">
    <property type="component" value="Chromosome"/>
</dbReference>
<dbReference type="KEGG" id="tpe:Tpen_0828"/>
<feature type="coiled-coil region" evidence="1">
    <location>
        <begin position="36"/>
        <end position="63"/>
    </location>
</feature>
<sequence length="172" mass="19918">MEDLEPLSAMGLFVVTRRLEVYQTIIFDYFDSESYYYGLSEDMEKLEAELRKLAASMQSFLDEEEVILNGARVRPRVVGVDLGFRSSPEEPFITYFIYFRGKPVKGVNYYENIYENTVAEYPITAYWFFPPRSSVGKVEASGEVEIIGSNIVVLRVDEGEKIYGYERIEFTL</sequence>
<keyword evidence="1" id="KW-0175">Coiled coil</keyword>
<dbReference type="OrthoDB" id="36293at2157"/>
<name>A1RYE9_THEPD</name>